<organism evidence="1 2">
    <name type="scientific">Catharanthus roseus</name>
    <name type="common">Madagascar periwinkle</name>
    <name type="synonym">Vinca rosea</name>
    <dbReference type="NCBI Taxonomy" id="4058"/>
    <lineage>
        <taxon>Eukaryota</taxon>
        <taxon>Viridiplantae</taxon>
        <taxon>Streptophyta</taxon>
        <taxon>Embryophyta</taxon>
        <taxon>Tracheophyta</taxon>
        <taxon>Spermatophyta</taxon>
        <taxon>Magnoliopsida</taxon>
        <taxon>eudicotyledons</taxon>
        <taxon>Gunneridae</taxon>
        <taxon>Pentapetalae</taxon>
        <taxon>asterids</taxon>
        <taxon>lamiids</taxon>
        <taxon>Gentianales</taxon>
        <taxon>Apocynaceae</taxon>
        <taxon>Rauvolfioideae</taxon>
        <taxon>Vinceae</taxon>
        <taxon>Catharanthinae</taxon>
        <taxon>Catharanthus</taxon>
    </lineage>
</organism>
<dbReference type="Proteomes" id="UP001060085">
    <property type="component" value="Linkage Group LG01"/>
</dbReference>
<proteinExistence type="predicted"/>
<accession>A0ACC0CGA5</accession>
<evidence type="ECO:0000313" key="2">
    <source>
        <dbReference type="Proteomes" id="UP001060085"/>
    </source>
</evidence>
<dbReference type="EMBL" id="CM044701">
    <property type="protein sequence ID" value="KAI5683989.1"/>
    <property type="molecule type" value="Genomic_DNA"/>
</dbReference>
<protein>
    <submittedName>
        <fullName evidence="1">Uncharacterized protein</fullName>
    </submittedName>
</protein>
<sequence>MKKKRMEGRNMVEVLHQCNQQGYMCFWRNCEENNILSDIIVAHSVSILMMRTWPFVLIMDRTYKTNKYDMLLLEAVGMTPTRKTFTVTTAFMRNEKFLYFESGTMNRAESEHLLLKAWIATTQGDLDIVFLKIDSLIEGQITKIKTTLEYSRLKEKDNDKSNPIIILTYPENLCRHWVRTSHMLPCSYELLKLYQLYIPLKLEDIHIFWSHSK</sequence>
<evidence type="ECO:0000313" key="1">
    <source>
        <dbReference type="EMBL" id="KAI5683989.1"/>
    </source>
</evidence>
<gene>
    <name evidence="1" type="ORF">M9H77_05217</name>
</gene>
<reference evidence="2" key="1">
    <citation type="journal article" date="2023" name="Nat. Plants">
        <title>Single-cell RNA sequencing provides a high-resolution roadmap for understanding the multicellular compartmentation of specialized metabolism.</title>
        <authorList>
            <person name="Sun S."/>
            <person name="Shen X."/>
            <person name="Li Y."/>
            <person name="Li Y."/>
            <person name="Wang S."/>
            <person name="Li R."/>
            <person name="Zhang H."/>
            <person name="Shen G."/>
            <person name="Guo B."/>
            <person name="Wei J."/>
            <person name="Xu J."/>
            <person name="St-Pierre B."/>
            <person name="Chen S."/>
            <person name="Sun C."/>
        </authorList>
    </citation>
    <scope>NUCLEOTIDE SEQUENCE [LARGE SCALE GENOMIC DNA]</scope>
</reference>
<comment type="caution">
    <text evidence="1">The sequence shown here is derived from an EMBL/GenBank/DDBJ whole genome shotgun (WGS) entry which is preliminary data.</text>
</comment>
<keyword evidence="2" id="KW-1185">Reference proteome</keyword>
<name>A0ACC0CGA5_CATRO</name>